<evidence type="ECO:0000256" key="2">
    <source>
        <dbReference type="SAM" id="Phobius"/>
    </source>
</evidence>
<feature type="transmembrane region" description="Helical" evidence="2">
    <location>
        <begin position="69"/>
        <end position="90"/>
    </location>
</feature>
<name>A0A8B8I9R1_VANTA</name>
<feature type="transmembrane region" description="Helical" evidence="2">
    <location>
        <begin position="131"/>
        <end position="151"/>
    </location>
</feature>
<organism evidence="3 4">
    <name type="scientific">Vanessa tameamea</name>
    <name type="common">Kamehameha butterfly</name>
    <dbReference type="NCBI Taxonomy" id="334116"/>
    <lineage>
        <taxon>Eukaryota</taxon>
        <taxon>Metazoa</taxon>
        <taxon>Ecdysozoa</taxon>
        <taxon>Arthropoda</taxon>
        <taxon>Hexapoda</taxon>
        <taxon>Insecta</taxon>
        <taxon>Pterygota</taxon>
        <taxon>Neoptera</taxon>
        <taxon>Endopterygota</taxon>
        <taxon>Lepidoptera</taxon>
        <taxon>Glossata</taxon>
        <taxon>Ditrysia</taxon>
        <taxon>Papilionoidea</taxon>
        <taxon>Nymphalidae</taxon>
        <taxon>Nymphalinae</taxon>
        <taxon>Vanessa</taxon>
    </lineage>
</organism>
<gene>
    <name evidence="4" type="primary">LOC113398426</name>
</gene>
<evidence type="ECO:0000256" key="1">
    <source>
        <dbReference type="SAM" id="MobiDB-lite"/>
    </source>
</evidence>
<dbReference type="AlphaFoldDB" id="A0A8B8I9R1"/>
<keyword evidence="3" id="KW-1185">Reference proteome</keyword>
<evidence type="ECO:0000313" key="4">
    <source>
        <dbReference type="RefSeq" id="XP_026492946.2"/>
    </source>
</evidence>
<sequence>MDKAYEYAKSAIINFKLDRCCCLAPIRVGVLVIGYFNLFVAVLSLVGTADGGITPPLMEVQEMFLEDNASKAIGIMAYSCELAFSVLLLCGMYRNDIILLRAYVYFMIAAIVTAVLVYSMIIAAVSMLTKLVLIGNMVFNIYVILLVRSAIVEIKETSTSEKNGHVTLYSIAKVPLDVESPDVEAPAETNAINEEKSETKKEEAPVKLETVDEHTKEE</sequence>
<feature type="region of interest" description="Disordered" evidence="1">
    <location>
        <begin position="181"/>
        <end position="218"/>
    </location>
</feature>
<keyword evidence="2" id="KW-1133">Transmembrane helix</keyword>
<dbReference type="RefSeq" id="XP_026492946.2">
    <property type="nucleotide sequence ID" value="XM_026637161.2"/>
</dbReference>
<dbReference type="OMA" id="MAYSCEL"/>
<dbReference type="Proteomes" id="UP001652626">
    <property type="component" value="Chromosome 15"/>
</dbReference>
<proteinExistence type="predicted"/>
<reference evidence="4" key="1">
    <citation type="submission" date="2025-08" db="UniProtKB">
        <authorList>
            <consortium name="RefSeq"/>
        </authorList>
    </citation>
    <scope>IDENTIFICATION</scope>
    <source>
        <tissue evidence="4">Whole body</tissue>
    </source>
</reference>
<feature type="transmembrane region" description="Helical" evidence="2">
    <location>
        <begin position="21"/>
        <end position="49"/>
    </location>
</feature>
<dbReference type="OrthoDB" id="6895186at2759"/>
<evidence type="ECO:0000313" key="3">
    <source>
        <dbReference type="Proteomes" id="UP001652626"/>
    </source>
</evidence>
<accession>A0A8B8I9R1</accession>
<dbReference type="GeneID" id="113398426"/>
<keyword evidence="2" id="KW-0812">Transmembrane</keyword>
<protein>
    <submittedName>
        <fullName evidence="4">Uncharacterized protein LOC113398426</fullName>
    </submittedName>
</protein>
<keyword evidence="2" id="KW-0472">Membrane</keyword>
<feature type="transmembrane region" description="Helical" evidence="2">
    <location>
        <begin position="102"/>
        <end position="125"/>
    </location>
</feature>
<feature type="compositionally biased region" description="Basic and acidic residues" evidence="1">
    <location>
        <begin position="193"/>
        <end position="218"/>
    </location>
</feature>